<name>A0A292GS68_9HYPH</name>
<feature type="compositionally biased region" description="Basic residues" evidence="2">
    <location>
        <begin position="270"/>
        <end position="287"/>
    </location>
</feature>
<dbReference type="GO" id="GO:0006355">
    <property type="term" value="P:regulation of DNA-templated transcription"/>
    <property type="evidence" value="ECO:0007669"/>
    <property type="project" value="InterPro"/>
</dbReference>
<proteinExistence type="inferred from homology"/>
<dbReference type="InterPro" id="IPR008807">
    <property type="entry name" value="ROS_MUCR"/>
</dbReference>
<dbReference type="AlphaFoldDB" id="A0A292GS68"/>
<protein>
    <submittedName>
        <fullName evidence="3">MucR family transcriptional regulator</fullName>
    </submittedName>
</protein>
<dbReference type="InterPro" id="IPR041920">
    <property type="entry name" value="ROS/MUCR_sf"/>
</dbReference>
<feature type="compositionally biased region" description="Basic residues" evidence="2">
    <location>
        <begin position="397"/>
        <end position="410"/>
    </location>
</feature>
<dbReference type="GO" id="GO:0008270">
    <property type="term" value="F:zinc ion binding"/>
    <property type="evidence" value="ECO:0007669"/>
    <property type="project" value="InterPro"/>
</dbReference>
<feature type="compositionally biased region" description="Low complexity" evidence="2">
    <location>
        <begin position="223"/>
        <end position="236"/>
    </location>
</feature>
<evidence type="ECO:0000256" key="1">
    <source>
        <dbReference type="ARBA" id="ARBA00007031"/>
    </source>
</evidence>
<evidence type="ECO:0000313" key="3">
    <source>
        <dbReference type="EMBL" id="BBA74296.1"/>
    </source>
</evidence>
<evidence type="ECO:0000256" key="2">
    <source>
        <dbReference type="SAM" id="MobiDB-lite"/>
    </source>
</evidence>
<organism evidence="3">
    <name type="scientific">Ochrobactrum sp. PW1</name>
    <dbReference type="NCBI Taxonomy" id="1882222"/>
    <lineage>
        <taxon>Bacteria</taxon>
        <taxon>Pseudomonadati</taxon>
        <taxon>Pseudomonadota</taxon>
        <taxon>Alphaproteobacteria</taxon>
        <taxon>Hyphomicrobiales</taxon>
        <taxon>Brucellaceae</taxon>
        <taxon>Brucella/Ochrobactrum group</taxon>
        <taxon>Ochrobactrum</taxon>
    </lineage>
</organism>
<feature type="region of interest" description="Disordered" evidence="2">
    <location>
        <begin position="176"/>
        <end position="410"/>
    </location>
</feature>
<feature type="region of interest" description="Disordered" evidence="2">
    <location>
        <begin position="72"/>
        <end position="99"/>
    </location>
</feature>
<comment type="similarity">
    <text evidence="1">Belongs to the ros/MucR family.</text>
</comment>
<feature type="compositionally biased region" description="Low complexity" evidence="2">
    <location>
        <begin position="349"/>
        <end position="378"/>
    </location>
</feature>
<feature type="compositionally biased region" description="Low complexity" evidence="2">
    <location>
        <begin position="255"/>
        <end position="269"/>
    </location>
</feature>
<dbReference type="Gene3D" id="1.10.10.1550">
    <property type="entry name" value="ROS/MUCR transcriptional regulator protein"/>
    <property type="match status" value="1"/>
</dbReference>
<dbReference type="EMBL" id="LC171369">
    <property type="protein sequence ID" value="BBA74296.1"/>
    <property type="molecule type" value="Genomic_DNA"/>
</dbReference>
<sequence>MAEFDARSASLDLVTAYVSNNTLDVAQLPQLLGDVFKAITDFDAVDEVQAASAAPDSAAKVEPDVASTAVSKVSARSAKTTPTPAVPRKVDAAPGSVQSKPAAAGVPKLAVSIAESTRDPNFIVSLITGEKFKTLKRHLRKHGLTEAQYKARYGLPEDYAIVAASYSALRRKVAVGLHQDRKDTETKTEAAATAAVSDKKSALAKAKSGLKAKKATAPNVTGPKAATKSAPASKAEAGPKAKDPEAPAQVNVDVANKAAPTAEVAAKAASKPKKTATTKTAKTKPSTHKPADAPKTQSAEAVVQGGVATEKKDGRPGTVPTKSAGKAKKPAAVKKVSAEQTIEKAAQSKAPVVAAEPAKPADKAVPGAAAPVPKAPAAKAHDRGAGAKETVSAPAKAPRKPRRKLSVKFD</sequence>
<feature type="compositionally biased region" description="Basic and acidic residues" evidence="2">
    <location>
        <begin position="178"/>
        <end position="188"/>
    </location>
</feature>
<reference evidence="3" key="1">
    <citation type="submission" date="2016-07" db="EMBL/GenBank/DDBJ databases">
        <title>Genomics reveals synergistic degradation of pyrene by five bacteria in a mangrove sediment-derived bacterial consortium.</title>
        <authorList>
            <person name="Wanapaisan P."/>
            <person name="Vejarano F."/>
            <person name="Chakraborty J."/>
            <person name="Shintani M."/>
            <person name="Muangchinda C."/>
            <person name="Laothamteep N."/>
            <person name="Suzuki-Minakuchi C."/>
            <person name="Inoue K."/>
            <person name="Nojiri H."/>
            <person name="Pinyakong O."/>
        </authorList>
    </citation>
    <scope>NUCLEOTIDE SEQUENCE</scope>
    <source>
        <strain evidence="3">PW1</strain>
    </source>
</reference>
<dbReference type="GO" id="GO:0003677">
    <property type="term" value="F:DNA binding"/>
    <property type="evidence" value="ECO:0007669"/>
    <property type="project" value="InterPro"/>
</dbReference>
<accession>A0A292GS68</accession>
<dbReference type="Pfam" id="PF05443">
    <property type="entry name" value="ROS_MUCR"/>
    <property type="match status" value="1"/>
</dbReference>